<dbReference type="PROSITE" id="PS50112">
    <property type="entry name" value="PAS"/>
    <property type="match status" value="1"/>
</dbReference>
<sequence>MTAFCCYTASDNASNSSLDFLLTLNEGTDQVVFAFDTAATRFTFLNPAFEIVWGKSRKEVMDAPASLRKDIHPEDGLHVQHVYHELLEEILVSEVEFRIIRRNKSERWVCLRPRMTEEQLIIGYAQDITAQKEYNDVLKKFSDIKNAILTILSHDLAGPLAMIQNLSAMLRDGAITDIDQCKVQQVLGIIERSSKQGVQLIQDFVKQEFLESANVELIKRRVDLAGALKEVMEEYQTNPLLPQKVLHFVTSGDTDFVYLDDNKFMQCINNLLSNAINSLRMAGG</sequence>
<proteinExistence type="predicted"/>
<dbReference type="PANTHER" id="PTHR42878:SF7">
    <property type="entry name" value="SENSOR HISTIDINE KINASE GLRK"/>
    <property type="match status" value="1"/>
</dbReference>
<comment type="subcellular location">
    <subcellularLocation>
        <location evidence="2">Membrane</location>
        <topology evidence="2">Multi-pass membrane protein</topology>
    </subcellularLocation>
</comment>
<dbReference type="EMBL" id="JBHUOX010000065">
    <property type="protein sequence ID" value="MFD3004004.1"/>
    <property type="molecule type" value="Genomic_DNA"/>
</dbReference>
<dbReference type="Pfam" id="PF00512">
    <property type="entry name" value="HisKA"/>
    <property type="match status" value="1"/>
</dbReference>
<evidence type="ECO:0000256" key="8">
    <source>
        <dbReference type="ARBA" id="ARBA00022840"/>
    </source>
</evidence>
<keyword evidence="8" id="KW-0067">ATP-binding</keyword>
<dbReference type="Gene3D" id="3.30.450.20">
    <property type="entry name" value="PAS domain"/>
    <property type="match status" value="1"/>
</dbReference>
<keyword evidence="4" id="KW-0808">Transferase</keyword>
<evidence type="ECO:0000313" key="13">
    <source>
        <dbReference type="EMBL" id="MFD3004004.1"/>
    </source>
</evidence>
<keyword evidence="14" id="KW-1185">Reference proteome</keyword>
<dbReference type="EC" id="2.7.13.3" evidence="3"/>
<evidence type="ECO:0000256" key="3">
    <source>
        <dbReference type="ARBA" id="ARBA00012438"/>
    </source>
</evidence>
<dbReference type="InterPro" id="IPR036890">
    <property type="entry name" value="HATPase_C_sf"/>
</dbReference>
<evidence type="ECO:0000256" key="11">
    <source>
        <dbReference type="ARBA" id="ARBA00023136"/>
    </source>
</evidence>
<dbReference type="InterPro" id="IPR003661">
    <property type="entry name" value="HisK_dim/P_dom"/>
</dbReference>
<dbReference type="NCBIfam" id="TIGR00229">
    <property type="entry name" value="sensory_box"/>
    <property type="match status" value="1"/>
</dbReference>
<dbReference type="PANTHER" id="PTHR42878">
    <property type="entry name" value="TWO-COMPONENT HISTIDINE KINASE"/>
    <property type="match status" value="1"/>
</dbReference>
<gene>
    <name evidence="13" type="ORF">ACFS7Z_26875</name>
</gene>
<keyword evidence="6" id="KW-0547">Nucleotide-binding</keyword>
<dbReference type="CDD" id="cd00130">
    <property type="entry name" value="PAS"/>
    <property type="match status" value="1"/>
</dbReference>
<evidence type="ECO:0000256" key="7">
    <source>
        <dbReference type="ARBA" id="ARBA00022777"/>
    </source>
</evidence>
<feature type="domain" description="PAS" evidence="12">
    <location>
        <begin position="17"/>
        <end position="90"/>
    </location>
</feature>
<evidence type="ECO:0000256" key="1">
    <source>
        <dbReference type="ARBA" id="ARBA00000085"/>
    </source>
</evidence>
<dbReference type="Gene3D" id="3.30.565.10">
    <property type="entry name" value="Histidine kinase-like ATPase, C-terminal domain"/>
    <property type="match status" value="1"/>
</dbReference>
<dbReference type="RefSeq" id="WP_377492492.1">
    <property type="nucleotide sequence ID" value="NZ_JBHUOX010000065.1"/>
</dbReference>
<dbReference type="SUPFAM" id="SSF47384">
    <property type="entry name" value="Homodimeric domain of signal transducing histidine kinase"/>
    <property type="match status" value="1"/>
</dbReference>
<evidence type="ECO:0000256" key="2">
    <source>
        <dbReference type="ARBA" id="ARBA00004141"/>
    </source>
</evidence>
<keyword evidence="9" id="KW-1133">Transmembrane helix</keyword>
<dbReference type="InterPro" id="IPR000014">
    <property type="entry name" value="PAS"/>
</dbReference>
<reference evidence="14" key="1">
    <citation type="journal article" date="2019" name="Int. J. Syst. Evol. Microbiol.">
        <title>The Global Catalogue of Microorganisms (GCM) 10K type strain sequencing project: providing services to taxonomists for standard genome sequencing and annotation.</title>
        <authorList>
            <consortium name="The Broad Institute Genomics Platform"/>
            <consortium name="The Broad Institute Genome Sequencing Center for Infectious Disease"/>
            <person name="Wu L."/>
            <person name="Ma J."/>
        </authorList>
    </citation>
    <scope>NUCLEOTIDE SEQUENCE [LARGE SCALE GENOMIC DNA]</scope>
    <source>
        <strain evidence="14">KCTC 23984</strain>
    </source>
</reference>
<protein>
    <recommendedName>
        <fullName evidence="3">histidine kinase</fullName>
        <ecNumber evidence="3">2.7.13.3</ecNumber>
    </recommendedName>
</protein>
<keyword evidence="7" id="KW-0418">Kinase</keyword>
<keyword evidence="5" id="KW-0812">Transmembrane</keyword>
<name>A0ABW6C1R5_9BACT</name>
<organism evidence="13 14">
    <name type="scientific">Pontibacter toksunensis</name>
    <dbReference type="NCBI Taxonomy" id="1332631"/>
    <lineage>
        <taxon>Bacteria</taxon>
        <taxon>Pseudomonadati</taxon>
        <taxon>Bacteroidota</taxon>
        <taxon>Cytophagia</taxon>
        <taxon>Cytophagales</taxon>
        <taxon>Hymenobacteraceae</taxon>
        <taxon>Pontibacter</taxon>
    </lineage>
</organism>
<dbReference type="Pfam" id="PF08447">
    <property type="entry name" value="PAS_3"/>
    <property type="match status" value="1"/>
</dbReference>
<evidence type="ECO:0000256" key="10">
    <source>
        <dbReference type="ARBA" id="ARBA00023012"/>
    </source>
</evidence>
<dbReference type="SMART" id="SM00091">
    <property type="entry name" value="PAS"/>
    <property type="match status" value="1"/>
</dbReference>
<dbReference type="InterPro" id="IPR035965">
    <property type="entry name" value="PAS-like_dom_sf"/>
</dbReference>
<comment type="catalytic activity">
    <reaction evidence="1">
        <text>ATP + protein L-histidine = ADP + protein N-phospho-L-histidine.</text>
        <dbReference type="EC" id="2.7.13.3"/>
    </reaction>
</comment>
<evidence type="ECO:0000259" key="12">
    <source>
        <dbReference type="PROSITE" id="PS50112"/>
    </source>
</evidence>
<comment type="caution">
    <text evidence="13">The sequence shown here is derived from an EMBL/GenBank/DDBJ whole genome shotgun (WGS) entry which is preliminary data.</text>
</comment>
<accession>A0ABW6C1R5</accession>
<dbReference type="InterPro" id="IPR050351">
    <property type="entry name" value="BphY/WalK/GraS-like"/>
</dbReference>
<evidence type="ECO:0000256" key="6">
    <source>
        <dbReference type="ARBA" id="ARBA00022741"/>
    </source>
</evidence>
<keyword evidence="10" id="KW-0902">Two-component regulatory system</keyword>
<evidence type="ECO:0000313" key="14">
    <source>
        <dbReference type="Proteomes" id="UP001597641"/>
    </source>
</evidence>
<evidence type="ECO:0000256" key="5">
    <source>
        <dbReference type="ARBA" id="ARBA00022692"/>
    </source>
</evidence>
<evidence type="ECO:0000256" key="9">
    <source>
        <dbReference type="ARBA" id="ARBA00022989"/>
    </source>
</evidence>
<dbReference type="SUPFAM" id="SSF55874">
    <property type="entry name" value="ATPase domain of HSP90 chaperone/DNA topoisomerase II/histidine kinase"/>
    <property type="match status" value="1"/>
</dbReference>
<dbReference type="SUPFAM" id="SSF55785">
    <property type="entry name" value="PYP-like sensor domain (PAS domain)"/>
    <property type="match status" value="1"/>
</dbReference>
<dbReference type="SMART" id="SM00388">
    <property type="entry name" value="HisKA"/>
    <property type="match status" value="1"/>
</dbReference>
<dbReference type="InterPro" id="IPR036097">
    <property type="entry name" value="HisK_dim/P_sf"/>
</dbReference>
<dbReference type="InterPro" id="IPR013655">
    <property type="entry name" value="PAS_fold_3"/>
</dbReference>
<evidence type="ECO:0000256" key="4">
    <source>
        <dbReference type="ARBA" id="ARBA00022679"/>
    </source>
</evidence>
<dbReference type="Proteomes" id="UP001597641">
    <property type="component" value="Unassembled WGS sequence"/>
</dbReference>
<keyword evidence="11" id="KW-0472">Membrane</keyword>